<dbReference type="PANTHER" id="PTHR12395">
    <property type="entry name" value="DOM-3 RELATED"/>
    <property type="match status" value="1"/>
</dbReference>
<reference evidence="5 6" key="1">
    <citation type="submission" date="2020-08" db="EMBL/GenBank/DDBJ databases">
        <title>Plant Genome Project.</title>
        <authorList>
            <person name="Zhang R.-G."/>
        </authorList>
    </citation>
    <scope>NUCLEOTIDE SEQUENCE [LARGE SCALE GENOMIC DNA]</scope>
    <source>
        <tissue evidence="5">Rhizome</tissue>
    </source>
</reference>
<dbReference type="InterPro" id="IPR013961">
    <property type="entry name" value="RAI1"/>
</dbReference>
<name>A0A8J5LER4_ZINOF</name>
<dbReference type="GO" id="GO:0005829">
    <property type="term" value="C:cytosol"/>
    <property type="evidence" value="ECO:0007669"/>
    <property type="project" value="TreeGrafter"/>
</dbReference>
<organism evidence="5 6">
    <name type="scientific">Zingiber officinale</name>
    <name type="common">Ginger</name>
    <name type="synonym">Amomum zingiber</name>
    <dbReference type="NCBI Taxonomy" id="94328"/>
    <lineage>
        <taxon>Eukaryota</taxon>
        <taxon>Viridiplantae</taxon>
        <taxon>Streptophyta</taxon>
        <taxon>Embryophyta</taxon>
        <taxon>Tracheophyta</taxon>
        <taxon>Spermatophyta</taxon>
        <taxon>Magnoliopsida</taxon>
        <taxon>Liliopsida</taxon>
        <taxon>Zingiberales</taxon>
        <taxon>Zingiberaceae</taxon>
        <taxon>Zingiber</taxon>
    </lineage>
</organism>
<comment type="subcellular location">
    <subcellularLocation>
        <location evidence="2">Nucleus</location>
    </subcellularLocation>
</comment>
<dbReference type="GO" id="GO:0110155">
    <property type="term" value="P:NAD-cap decapping"/>
    <property type="evidence" value="ECO:0007669"/>
    <property type="project" value="TreeGrafter"/>
</dbReference>
<dbReference type="AlphaFoldDB" id="A0A8J5LER4"/>
<keyword evidence="2" id="KW-0378">Hydrolase</keyword>
<accession>A0A8J5LER4</accession>
<evidence type="ECO:0000259" key="4">
    <source>
        <dbReference type="Pfam" id="PF08652"/>
    </source>
</evidence>
<dbReference type="GO" id="GO:0000166">
    <property type="term" value="F:nucleotide binding"/>
    <property type="evidence" value="ECO:0007669"/>
    <property type="project" value="UniProtKB-KW"/>
</dbReference>
<dbReference type="GO" id="GO:0046872">
    <property type="term" value="F:metal ion binding"/>
    <property type="evidence" value="ECO:0007669"/>
    <property type="project" value="UniProtKB-KW"/>
</dbReference>
<evidence type="ECO:0000256" key="2">
    <source>
        <dbReference type="RuleBase" id="RU367113"/>
    </source>
</evidence>
<evidence type="ECO:0000256" key="3">
    <source>
        <dbReference type="SAM" id="MobiDB-lite"/>
    </source>
</evidence>
<evidence type="ECO:0000313" key="6">
    <source>
        <dbReference type="Proteomes" id="UP000734854"/>
    </source>
</evidence>
<dbReference type="EC" id="3.6.1.-" evidence="2"/>
<feature type="domain" description="RAI1-like" evidence="4">
    <location>
        <begin position="120"/>
        <end position="261"/>
    </location>
</feature>
<dbReference type="PANTHER" id="PTHR12395:SF9">
    <property type="entry name" value="DECAPPING AND EXORIBONUCLEASE PROTEIN"/>
    <property type="match status" value="1"/>
</dbReference>
<dbReference type="GO" id="GO:0003723">
    <property type="term" value="F:RNA binding"/>
    <property type="evidence" value="ECO:0007669"/>
    <property type="project" value="UniProtKB-KW"/>
</dbReference>
<comment type="caution">
    <text evidence="5">The sequence shown here is derived from an EMBL/GenBank/DDBJ whole genome shotgun (WGS) entry which is preliminary data.</text>
</comment>
<dbReference type="GO" id="GO:0005634">
    <property type="term" value="C:nucleus"/>
    <property type="evidence" value="ECO:0007669"/>
    <property type="project" value="UniProtKB-SubCell"/>
</dbReference>
<comment type="function">
    <text evidence="2">Decapping enzyme for NAD-capped RNAs: specifically hydrolyzes the nicotinamide adenine dinucleotide (NAD) cap from a subset of RNAs by removing the entire NAD moiety from the 5'-end of an NAD-capped RNA.</text>
</comment>
<feature type="compositionally biased region" description="Low complexity" evidence="3">
    <location>
        <begin position="8"/>
        <end position="22"/>
    </location>
</feature>
<keyword evidence="2" id="KW-0479">Metal-binding</keyword>
<dbReference type="GO" id="GO:0004518">
    <property type="term" value="F:nuclease activity"/>
    <property type="evidence" value="ECO:0007669"/>
    <property type="project" value="UniProtKB-KW"/>
</dbReference>
<keyword evidence="2" id="KW-0539">Nucleus</keyword>
<keyword evidence="6" id="KW-1185">Reference proteome</keyword>
<protein>
    <recommendedName>
        <fullName evidence="2">Decapping nuclease</fullName>
        <ecNumber evidence="2">3.6.1.-</ecNumber>
    </recommendedName>
</protein>
<dbReference type="GO" id="GO:0034353">
    <property type="term" value="F:mRNA 5'-diphosphatase activity"/>
    <property type="evidence" value="ECO:0007669"/>
    <property type="project" value="TreeGrafter"/>
</dbReference>
<dbReference type="Pfam" id="PF08652">
    <property type="entry name" value="RAI1"/>
    <property type="match status" value="1"/>
</dbReference>
<keyword evidence="2" id="KW-0547">Nucleotide-binding</keyword>
<keyword evidence="2" id="KW-0694">RNA-binding</keyword>
<dbReference type="InterPro" id="IPR039039">
    <property type="entry name" value="RAI1-like_fam"/>
</dbReference>
<sequence>MTVLPPLQNNQNRGNFGRGRWQSGHNSRGPPLLPRPGPYSQRQNYGFGPKFAHANGRDNENLVSDMKLTKSEETLSRKAIQFQERLFKRTICEDVGADLNRGFESFIEKRGLLIFTGIKMTYRNNLNKILATAYIRNEPWKMGVHKRCGVVYLDVHKLPERPESRQDSRRCYWGYAFENLATENSTETDIDGKGIDANVEFCSVIKTKLGAHRIIMGAEMDCCDSTDDGKRFYVELKTSRELEYRTEERYEREKLLKFWVNFLLFLA</sequence>
<comment type="similarity">
    <text evidence="1 2">Belongs to the DXO/Dom3Z family.</text>
</comment>
<evidence type="ECO:0000313" key="5">
    <source>
        <dbReference type="EMBL" id="KAG6510208.1"/>
    </source>
</evidence>
<evidence type="ECO:0000256" key="1">
    <source>
        <dbReference type="ARBA" id="ARBA00006562"/>
    </source>
</evidence>
<dbReference type="GO" id="GO:0000956">
    <property type="term" value="P:nuclear-transcribed mRNA catabolic process"/>
    <property type="evidence" value="ECO:0007669"/>
    <property type="project" value="TreeGrafter"/>
</dbReference>
<dbReference type="Proteomes" id="UP000734854">
    <property type="component" value="Unassembled WGS sequence"/>
</dbReference>
<gene>
    <name evidence="5" type="ORF">ZIOFF_028217</name>
</gene>
<dbReference type="EMBL" id="JACMSC010000008">
    <property type="protein sequence ID" value="KAG6510208.1"/>
    <property type="molecule type" value="Genomic_DNA"/>
</dbReference>
<keyword evidence="2" id="KW-0540">Nuclease</keyword>
<feature type="region of interest" description="Disordered" evidence="3">
    <location>
        <begin position="1"/>
        <end position="50"/>
    </location>
</feature>
<comment type="cofactor">
    <cofactor evidence="2">
        <name>a divalent metal cation</name>
        <dbReference type="ChEBI" id="CHEBI:60240"/>
    </cofactor>
</comment>
<proteinExistence type="inferred from homology"/>